<dbReference type="InterPro" id="IPR020471">
    <property type="entry name" value="AKR"/>
</dbReference>
<protein>
    <submittedName>
        <fullName evidence="2">D-threo-aldose 1-dehydrogenase</fullName>
    </submittedName>
</protein>
<name>A0A4R6SXP1_9SPHI</name>
<dbReference type="Proteomes" id="UP000295620">
    <property type="component" value="Unassembled WGS sequence"/>
</dbReference>
<comment type="caution">
    <text evidence="2">The sequence shown here is derived from an EMBL/GenBank/DDBJ whole genome shotgun (WGS) entry which is preliminary data.</text>
</comment>
<dbReference type="EMBL" id="SNYC01000004">
    <property type="protein sequence ID" value="TDQ10219.1"/>
    <property type="molecule type" value="Genomic_DNA"/>
</dbReference>
<dbReference type="SUPFAM" id="SSF51430">
    <property type="entry name" value="NAD(P)-linked oxidoreductase"/>
    <property type="match status" value="1"/>
</dbReference>
<evidence type="ECO:0000313" key="3">
    <source>
        <dbReference type="Proteomes" id="UP000295620"/>
    </source>
</evidence>
<reference evidence="2 3" key="1">
    <citation type="submission" date="2019-03" db="EMBL/GenBank/DDBJ databases">
        <title>Genomic Encyclopedia of Archaeal and Bacterial Type Strains, Phase II (KMG-II): from individual species to whole genera.</title>
        <authorList>
            <person name="Goeker M."/>
        </authorList>
    </citation>
    <scope>NUCLEOTIDE SEQUENCE [LARGE SCALE GENOMIC DNA]</scope>
    <source>
        <strain evidence="2 3">DSM 19035</strain>
    </source>
</reference>
<keyword evidence="3" id="KW-1185">Reference proteome</keyword>
<evidence type="ECO:0000259" key="1">
    <source>
        <dbReference type="Pfam" id="PF00248"/>
    </source>
</evidence>
<dbReference type="Gene3D" id="3.20.20.100">
    <property type="entry name" value="NADP-dependent oxidoreductase domain"/>
    <property type="match status" value="1"/>
</dbReference>
<dbReference type="InterPro" id="IPR023210">
    <property type="entry name" value="NADP_OxRdtase_dom"/>
</dbReference>
<organism evidence="2 3">
    <name type="scientific">Pedobacter metabolipauper</name>
    <dbReference type="NCBI Taxonomy" id="425513"/>
    <lineage>
        <taxon>Bacteria</taxon>
        <taxon>Pseudomonadati</taxon>
        <taxon>Bacteroidota</taxon>
        <taxon>Sphingobacteriia</taxon>
        <taxon>Sphingobacteriales</taxon>
        <taxon>Sphingobacteriaceae</taxon>
        <taxon>Pedobacter</taxon>
    </lineage>
</organism>
<dbReference type="GO" id="GO:0016491">
    <property type="term" value="F:oxidoreductase activity"/>
    <property type="evidence" value="ECO:0007669"/>
    <property type="project" value="InterPro"/>
</dbReference>
<accession>A0A4R6SXP1</accession>
<gene>
    <name evidence="2" type="ORF">ATK78_2384</name>
</gene>
<dbReference type="AlphaFoldDB" id="A0A4R6SXP1"/>
<sequence>MKTRREFLEAAGKGAVFAGLSSVLPVIALAEGQTLNNETDMEKSMSYHKANDFISNKLPSFGMGGVPLGNEFVAATDADALETLTAAWDAGVRYYDVAPWYGFGLAERRFGSFLHHQKRDEFFISTKVGKLLKASKKNRGAEIFPKAGSPNSPVFDYSASGVRRSIEDSLQRLGIDSIDIAFVHDLSPDFRYFDKSWLEHWAIAKKGAFPELNKMRDEGLIKAWGLGVNHPEPILKALRETTPDVFLMASQYSLIDHENALNNVFPEVRKNNVKLVMGSNLNAGFISGSDRYNYDPTKPIPADVLDKREKLRVVAKAHSVDLRTAALQFASFPDVAVSIIPGARTGQQITEDVESMKVQIPAAFWEQLKSEKLIAQNAPVKPAK</sequence>
<dbReference type="PANTHER" id="PTHR42686">
    <property type="entry name" value="GH17980P-RELATED"/>
    <property type="match status" value="1"/>
</dbReference>
<dbReference type="RefSeq" id="WP_133576244.1">
    <property type="nucleotide sequence ID" value="NZ_SNYC01000004.1"/>
</dbReference>
<dbReference type="PROSITE" id="PS51318">
    <property type="entry name" value="TAT"/>
    <property type="match status" value="1"/>
</dbReference>
<dbReference type="InterPro" id="IPR036812">
    <property type="entry name" value="NAD(P)_OxRdtase_dom_sf"/>
</dbReference>
<dbReference type="Pfam" id="PF00248">
    <property type="entry name" value="Aldo_ket_red"/>
    <property type="match status" value="1"/>
</dbReference>
<dbReference type="PANTHER" id="PTHR42686:SF1">
    <property type="entry name" value="GH17980P-RELATED"/>
    <property type="match status" value="1"/>
</dbReference>
<dbReference type="OrthoDB" id="9773828at2"/>
<feature type="domain" description="NADP-dependent oxidoreductase" evidence="1">
    <location>
        <begin position="62"/>
        <end position="370"/>
    </location>
</feature>
<dbReference type="CDD" id="cd19152">
    <property type="entry name" value="AKR_AKR15A"/>
    <property type="match status" value="1"/>
</dbReference>
<dbReference type="InterPro" id="IPR006311">
    <property type="entry name" value="TAT_signal"/>
</dbReference>
<proteinExistence type="predicted"/>
<evidence type="ECO:0000313" key="2">
    <source>
        <dbReference type="EMBL" id="TDQ10219.1"/>
    </source>
</evidence>
<dbReference type="GO" id="GO:0005829">
    <property type="term" value="C:cytosol"/>
    <property type="evidence" value="ECO:0007669"/>
    <property type="project" value="TreeGrafter"/>
</dbReference>